<dbReference type="PANTHER" id="PTHR35526">
    <property type="entry name" value="ANTI-SIGMA-F FACTOR RSBW-RELATED"/>
    <property type="match status" value="1"/>
</dbReference>
<gene>
    <name evidence="3" type="ORF">GCM10010315_03970</name>
</gene>
<protein>
    <recommendedName>
        <fullName evidence="2">Histidine kinase/HSP90-like ATPase domain-containing protein</fullName>
    </recommendedName>
</protein>
<keyword evidence="1" id="KW-0808">Transferase</keyword>
<dbReference type="RefSeq" id="WP_344432820.1">
    <property type="nucleotide sequence ID" value="NZ_BAAASL010000001.1"/>
</dbReference>
<evidence type="ECO:0000259" key="2">
    <source>
        <dbReference type="Pfam" id="PF13581"/>
    </source>
</evidence>
<dbReference type="CDD" id="cd16936">
    <property type="entry name" value="HATPase_RsbW-like"/>
    <property type="match status" value="1"/>
</dbReference>
<evidence type="ECO:0000256" key="1">
    <source>
        <dbReference type="ARBA" id="ARBA00022527"/>
    </source>
</evidence>
<dbReference type="PANTHER" id="PTHR35526:SF3">
    <property type="entry name" value="ANTI-SIGMA-F FACTOR RSBW"/>
    <property type="match status" value="1"/>
</dbReference>
<feature type="domain" description="Histidine kinase/HSP90-like ATPase" evidence="2">
    <location>
        <begin position="8"/>
        <end position="107"/>
    </location>
</feature>
<comment type="caution">
    <text evidence="3">The sequence shown here is derived from an EMBL/GenBank/DDBJ whole genome shotgun (WGS) entry which is preliminary data.</text>
</comment>
<accession>A0ABN3TJK0</accession>
<keyword evidence="4" id="KW-1185">Reference proteome</keyword>
<dbReference type="InterPro" id="IPR003594">
    <property type="entry name" value="HATPase_dom"/>
</dbReference>
<keyword evidence="1" id="KW-0723">Serine/threonine-protein kinase</keyword>
<sequence>MPDCSLVFPPHPAWVRTAREAVRTLVMAARRSDLAETAMALTSEAVTNAVNACRIGNCTAPVTLSVEWATPHHIKVLVHDDAPGLPALRQTVAPHDESGRGLLLIDRRAQAWGVCPDGPGGGKSTWFVLGGGPPRRTSRSPIDCPDCTGLEAARRKAVAGGDRTEIEDTTVAVRSHFRDEHLLPRWTQ</sequence>
<dbReference type="EMBL" id="BAAASL010000001">
    <property type="protein sequence ID" value="GAA2708120.1"/>
    <property type="molecule type" value="Genomic_DNA"/>
</dbReference>
<reference evidence="3 4" key="1">
    <citation type="journal article" date="2019" name="Int. J. Syst. Evol. Microbiol.">
        <title>The Global Catalogue of Microorganisms (GCM) 10K type strain sequencing project: providing services to taxonomists for standard genome sequencing and annotation.</title>
        <authorList>
            <consortium name="The Broad Institute Genomics Platform"/>
            <consortium name="The Broad Institute Genome Sequencing Center for Infectious Disease"/>
            <person name="Wu L."/>
            <person name="Ma J."/>
        </authorList>
    </citation>
    <scope>NUCLEOTIDE SEQUENCE [LARGE SCALE GENOMIC DNA]</scope>
    <source>
        <strain evidence="3 4">JCM 4542</strain>
    </source>
</reference>
<dbReference type="InterPro" id="IPR050267">
    <property type="entry name" value="Anti-sigma-factor_SerPK"/>
</dbReference>
<dbReference type="Pfam" id="PF13581">
    <property type="entry name" value="HATPase_c_2"/>
    <property type="match status" value="1"/>
</dbReference>
<evidence type="ECO:0000313" key="3">
    <source>
        <dbReference type="EMBL" id="GAA2708120.1"/>
    </source>
</evidence>
<dbReference type="Gene3D" id="3.30.565.10">
    <property type="entry name" value="Histidine kinase-like ATPase, C-terminal domain"/>
    <property type="match status" value="1"/>
</dbReference>
<dbReference type="InterPro" id="IPR036890">
    <property type="entry name" value="HATPase_C_sf"/>
</dbReference>
<organism evidence="3 4">
    <name type="scientific">Streptomyces luteosporeus</name>
    <dbReference type="NCBI Taxonomy" id="173856"/>
    <lineage>
        <taxon>Bacteria</taxon>
        <taxon>Bacillati</taxon>
        <taxon>Actinomycetota</taxon>
        <taxon>Actinomycetes</taxon>
        <taxon>Kitasatosporales</taxon>
        <taxon>Streptomycetaceae</taxon>
        <taxon>Streptomyces</taxon>
    </lineage>
</organism>
<name>A0ABN3TJK0_9ACTN</name>
<proteinExistence type="predicted"/>
<evidence type="ECO:0000313" key="4">
    <source>
        <dbReference type="Proteomes" id="UP001500886"/>
    </source>
</evidence>
<keyword evidence="1" id="KW-0418">Kinase</keyword>
<dbReference type="SUPFAM" id="SSF55874">
    <property type="entry name" value="ATPase domain of HSP90 chaperone/DNA topoisomerase II/histidine kinase"/>
    <property type="match status" value="1"/>
</dbReference>
<dbReference type="Proteomes" id="UP001500886">
    <property type="component" value="Unassembled WGS sequence"/>
</dbReference>